<protein>
    <recommendedName>
        <fullName evidence="9">Thioredoxin domain-containing protein</fullName>
    </recommendedName>
</protein>
<dbReference type="GO" id="GO:0045454">
    <property type="term" value="P:cell redox homeostasis"/>
    <property type="evidence" value="ECO:0007669"/>
    <property type="project" value="TreeGrafter"/>
</dbReference>
<dbReference type="EMBL" id="LGRX02033256">
    <property type="protein sequence ID" value="KAK3242028.1"/>
    <property type="molecule type" value="Genomic_DNA"/>
</dbReference>
<feature type="signal peptide" evidence="8">
    <location>
        <begin position="1"/>
        <end position="22"/>
    </location>
</feature>
<dbReference type="Gene3D" id="3.40.30.10">
    <property type="entry name" value="Glutaredoxin"/>
    <property type="match status" value="1"/>
</dbReference>
<dbReference type="InterPro" id="IPR013766">
    <property type="entry name" value="Thioredoxin_domain"/>
</dbReference>
<evidence type="ECO:0000313" key="10">
    <source>
        <dbReference type="EMBL" id="KAK3242028.1"/>
    </source>
</evidence>
<feature type="transmembrane region" description="Helical" evidence="7">
    <location>
        <begin position="359"/>
        <end position="387"/>
    </location>
</feature>
<dbReference type="InterPro" id="IPR036249">
    <property type="entry name" value="Thioredoxin-like_sf"/>
</dbReference>
<dbReference type="PANTHER" id="PTHR32234">
    <property type="entry name" value="THIOL:DISULFIDE INTERCHANGE PROTEIN DSBD"/>
    <property type="match status" value="1"/>
</dbReference>
<comment type="subcellular location">
    <subcellularLocation>
        <location evidence="1">Cell membrane</location>
        <topology evidence="1">Multi-pass membrane protein</topology>
    </subcellularLocation>
</comment>
<accession>A0AAE0BTP8</accession>
<keyword evidence="2" id="KW-1003">Cell membrane</keyword>
<reference evidence="10 11" key="1">
    <citation type="journal article" date="2015" name="Genome Biol. Evol.">
        <title>Comparative Genomics of a Bacterivorous Green Alga Reveals Evolutionary Causalities and Consequences of Phago-Mixotrophic Mode of Nutrition.</title>
        <authorList>
            <person name="Burns J.A."/>
            <person name="Paasch A."/>
            <person name="Narechania A."/>
            <person name="Kim E."/>
        </authorList>
    </citation>
    <scope>NUCLEOTIDE SEQUENCE [LARGE SCALE GENOMIC DNA]</scope>
    <source>
        <strain evidence="10 11">PLY_AMNH</strain>
    </source>
</reference>
<keyword evidence="11" id="KW-1185">Reference proteome</keyword>
<evidence type="ECO:0000256" key="2">
    <source>
        <dbReference type="ARBA" id="ARBA00022475"/>
    </source>
</evidence>
<evidence type="ECO:0000256" key="5">
    <source>
        <dbReference type="ARBA" id="ARBA00023136"/>
    </source>
</evidence>
<dbReference type="GO" id="GO:0005886">
    <property type="term" value="C:plasma membrane"/>
    <property type="evidence" value="ECO:0007669"/>
    <property type="project" value="UniProtKB-SubCell"/>
</dbReference>
<feature type="compositionally biased region" description="Acidic residues" evidence="6">
    <location>
        <begin position="255"/>
        <end position="264"/>
    </location>
</feature>
<feature type="transmembrane region" description="Helical" evidence="7">
    <location>
        <begin position="268"/>
        <end position="293"/>
    </location>
</feature>
<feature type="transmembrane region" description="Helical" evidence="7">
    <location>
        <begin position="755"/>
        <end position="776"/>
    </location>
</feature>
<feature type="region of interest" description="Disordered" evidence="6">
    <location>
        <begin position="235"/>
        <end position="264"/>
    </location>
</feature>
<gene>
    <name evidence="10" type="ORF">CYMTET_48259</name>
</gene>
<keyword evidence="5 7" id="KW-0472">Membrane</keyword>
<evidence type="ECO:0000256" key="4">
    <source>
        <dbReference type="ARBA" id="ARBA00022989"/>
    </source>
</evidence>
<feature type="transmembrane region" description="Helical" evidence="7">
    <location>
        <begin position="399"/>
        <end position="416"/>
    </location>
</feature>
<evidence type="ECO:0000256" key="3">
    <source>
        <dbReference type="ARBA" id="ARBA00022692"/>
    </source>
</evidence>
<keyword evidence="4 7" id="KW-1133">Transmembrane helix</keyword>
<comment type="caution">
    <text evidence="10">The sequence shown here is derived from an EMBL/GenBank/DDBJ whole genome shotgun (WGS) entry which is preliminary data.</text>
</comment>
<feature type="compositionally biased region" description="Polar residues" evidence="6">
    <location>
        <begin position="235"/>
        <end position="254"/>
    </location>
</feature>
<feature type="transmembrane region" description="Helical" evidence="7">
    <location>
        <begin position="332"/>
        <end position="353"/>
    </location>
</feature>
<dbReference type="PROSITE" id="PS51352">
    <property type="entry name" value="THIOREDOXIN_2"/>
    <property type="match status" value="1"/>
</dbReference>
<dbReference type="Proteomes" id="UP001190700">
    <property type="component" value="Unassembled WGS sequence"/>
</dbReference>
<dbReference type="AlphaFoldDB" id="A0AAE0BTP8"/>
<organism evidence="10 11">
    <name type="scientific">Cymbomonas tetramitiformis</name>
    <dbReference type="NCBI Taxonomy" id="36881"/>
    <lineage>
        <taxon>Eukaryota</taxon>
        <taxon>Viridiplantae</taxon>
        <taxon>Chlorophyta</taxon>
        <taxon>Pyramimonadophyceae</taxon>
        <taxon>Pyramimonadales</taxon>
        <taxon>Pyramimonadaceae</taxon>
        <taxon>Cymbomonas</taxon>
    </lineage>
</organism>
<dbReference type="GO" id="GO:0017004">
    <property type="term" value="P:cytochrome complex assembly"/>
    <property type="evidence" value="ECO:0007669"/>
    <property type="project" value="InterPro"/>
</dbReference>
<sequence>MRAPFHVVLTTLCMSIPSTTYAQSSVFSWPYHHEEDVCSASVNATVSYLSSSSGERRLGLSVVITPRDNRNRDDADPCYVYGDRLQCCDYLETGCFSCDGCDYCNSSQTCVNTESYQCYSYTEAQGSIPEADIIFEQSCMSQAKEESINLDWIDADVTVTKYYSPVLIYLEAKVPNGMVVEGKYLNISVAFSICSANVGCYDQYLFGTRGTPPLELPLLMPSEEEAALTESATNGSEFCSSSAGGGDSTANGDSTQEEDDDDSGGTDLGAILALPAVVAVFTVIFLLLACSLFGGFKMELPPWALERLNQVYMNQGRSTCSNPFSMAFLRGLLFGLMVSPCVGPFAASMLVYIAATGNIMVGAVGLLFFSFGLSTLLLLMALSAGLAARFPKPGPWLDLLKKHCAFVVLVMACVFLNSLGDLTLTCVTVTVTFGLWMVYTAASVPLHSVPIDELPFEEMAAVTGVRRWLPYIKRREEISRRRITLSAMLLAALPFVYYFMWSYSVSGKLFPPLWPPGELLEGPPSKIEWVYDYDEAVAEASAQNKPLFVDFYADWCIPCRAMDYDVLADDEVVVLAASYVSYKADCTKGDSAGSELKNDEWNIRAMPAYVFITAATIREKASAGEALEPEVTLKYTQTVDKMVEVMEAVLRGETTGLEDSDDFEDSAEKDIWGTILLCYAWGLMASLTPCVYPMIPTTLAMFAGDEAPGNMKASDVVKIPDDGAVQGSLSPADLTSHHTSVAGDGGLRIKIACKAILYACGIAVTYTSLGIIVTVFI</sequence>
<evidence type="ECO:0000256" key="1">
    <source>
        <dbReference type="ARBA" id="ARBA00004651"/>
    </source>
</evidence>
<keyword evidence="8" id="KW-0732">Signal</keyword>
<keyword evidence="3 7" id="KW-0812">Transmembrane</keyword>
<dbReference type="GO" id="GO:0015035">
    <property type="term" value="F:protein-disulfide reductase activity"/>
    <property type="evidence" value="ECO:0007669"/>
    <property type="project" value="TreeGrafter"/>
</dbReference>
<dbReference type="Pfam" id="PF02683">
    <property type="entry name" value="DsbD_TM"/>
    <property type="match status" value="1"/>
</dbReference>
<dbReference type="InterPro" id="IPR003834">
    <property type="entry name" value="Cyt_c_assmbl_TM_dom"/>
</dbReference>
<feature type="chain" id="PRO_5041948599" description="Thioredoxin domain-containing protein" evidence="8">
    <location>
        <begin position="23"/>
        <end position="777"/>
    </location>
</feature>
<feature type="transmembrane region" description="Helical" evidence="7">
    <location>
        <begin position="483"/>
        <end position="501"/>
    </location>
</feature>
<name>A0AAE0BTP8_9CHLO</name>
<dbReference type="SUPFAM" id="SSF52833">
    <property type="entry name" value="Thioredoxin-like"/>
    <property type="match status" value="1"/>
</dbReference>
<feature type="transmembrane region" description="Helical" evidence="7">
    <location>
        <begin position="671"/>
        <end position="692"/>
    </location>
</feature>
<evidence type="ECO:0000256" key="8">
    <source>
        <dbReference type="SAM" id="SignalP"/>
    </source>
</evidence>
<evidence type="ECO:0000259" key="9">
    <source>
        <dbReference type="PROSITE" id="PS51352"/>
    </source>
</evidence>
<feature type="domain" description="Thioredoxin" evidence="9">
    <location>
        <begin position="504"/>
        <end position="651"/>
    </location>
</feature>
<evidence type="ECO:0000256" key="7">
    <source>
        <dbReference type="SAM" id="Phobius"/>
    </source>
</evidence>
<dbReference type="Pfam" id="PF13899">
    <property type="entry name" value="Thioredoxin_7"/>
    <property type="match status" value="1"/>
</dbReference>
<proteinExistence type="predicted"/>
<evidence type="ECO:0000256" key="6">
    <source>
        <dbReference type="SAM" id="MobiDB-lite"/>
    </source>
</evidence>
<evidence type="ECO:0000313" key="11">
    <source>
        <dbReference type="Proteomes" id="UP001190700"/>
    </source>
</evidence>
<dbReference type="PANTHER" id="PTHR32234:SF0">
    <property type="entry name" value="THIOL:DISULFIDE INTERCHANGE PROTEIN DSBD"/>
    <property type="match status" value="1"/>
</dbReference>